<name>A0A9W6WIP1_CANBO</name>
<comment type="caution">
    <text evidence="2">The sequence shown here is derived from an EMBL/GenBank/DDBJ whole genome shotgun (WGS) entry which is preliminary data.</text>
</comment>
<evidence type="ECO:0000313" key="2">
    <source>
        <dbReference type="EMBL" id="GME73942.1"/>
    </source>
</evidence>
<reference evidence="2" key="1">
    <citation type="submission" date="2023-04" db="EMBL/GenBank/DDBJ databases">
        <title>Candida boidinii NBRC 10035.</title>
        <authorList>
            <person name="Ichikawa N."/>
            <person name="Sato H."/>
            <person name="Tonouchi N."/>
        </authorList>
    </citation>
    <scope>NUCLEOTIDE SEQUENCE</scope>
    <source>
        <strain evidence="2">NBRC 10035</strain>
    </source>
</reference>
<feature type="region of interest" description="Disordered" evidence="1">
    <location>
        <begin position="301"/>
        <end position="344"/>
    </location>
</feature>
<feature type="region of interest" description="Disordered" evidence="1">
    <location>
        <begin position="123"/>
        <end position="150"/>
    </location>
</feature>
<evidence type="ECO:0000256" key="1">
    <source>
        <dbReference type="SAM" id="MobiDB-lite"/>
    </source>
</evidence>
<feature type="compositionally biased region" description="Polar residues" evidence="1">
    <location>
        <begin position="214"/>
        <end position="229"/>
    </location>
</feature>
<dbReference type="Proteomes" id="UP001165120">
    <property type="component" value="Unassembled WGS sequence"/>
</dbReference>
<feature type="region of interest" description="Disordered" evidence="1">
    <location>
        <begin position="396"/>
        <end position="444"/>
    </location>
</feature>
<sequence length="748" mass="81935">MSSSKSSKKQGKQGYDSKDGSKHSHKTQSHSASPSPSPPPPLTLLPNFTTSLVSNPQIESMSLNKHNKNVKNLPKSLPLRLPNMTLKQLNDMNSFNFSNSSAIADSSYSPAVRSISSSSISNNYNNNNDSNNNNNLSQSSGNSTSNTLSSHTANLLSSHLTKPLYLVNRIPFILPPPPPAHNTYHKSSNSYGSHSSRSNNSSNESLGLFDSPPKLSNRSAIYNSPTRTGSAIKKRNSSSSINSIPGSHARHQVLPPSSVSTPLTSSGPSTGSSTSFAVSNGASNTLVPARRSHQHTLSLPLQYTSSRPCPPPPSSPPSSGSSSLLPPPVPGSFSHRRTVSSPRVITPTKVNLRTPHQHKRKSVSISSLIGDASSDGQRTFTDEFVSDMNLEDKYATSNSTATKSDCQDTDLLHDSTTNAPQKKHFSTSAMGKKASRGSSISGTSSIISSVDKSPFNSPTSVNHSFEKSNQNVKNWLSDYPLQFIKVKLKDELRELMNIRDSDISSIDESLKTVDDIGGLRLIDKLFIGDRLIGDRDPLKVPMEKHFCYLFKNALVLIGCQSLTFRIIKVSKLNITSNLFLNIVSTTNSQFIVSTNNKQVLEKWGLALSNETVEFPKEMFTHTMEKDELRNFMTTKSKAFLSYNQSPAIPEVNENEYPDMHSDIKLHPGVDPRFHESTITSLWFQEKPSKLLFIVNLFAPSASSRVAIQNILKSFLLIKIDLVVIFASDEIISENSEIWGVKEISSKEK</sequence>
<organism evidence="2 3">
    <name type="scientific">Candida boidinii</name>
    <name type="common">Yeast</name>
    <dbReference type="NCBI Taxonomy" id="5477"/>
    <lineage>
        <taxon>Eukaryota</taxon>
        <taxon>Fungi</taxon>
        <taxon>Dikarya</taxon>
        <taxon>Ascomycota</taxon>
        <taxon>Saccharomycotina</taxon>
        <taxon>Pichiomycetes</taxon>
        <taxon>Pichiales</taxon>
        <taxon>Pichiaceae</taxon>
        <taxon>Ogataea</taxon>
        <taxon>Ogataea/Candida clade</taxon>
    </lineage>
</organism>
<dbReference type="AlphaFoldDB" id="A0A9W6WIP1"/>
<gene>
    <name evidence="2" type="ORF">Cboi02_000423300</name>
</gene>
<evidence type="ECO:0000313" key="3">
    <source>
        <dbReference type="Proteomes" id="UP001165120"/>
    </source>
</evidence>
<proteinExistence type="predicted"/>
<protein>
    <submittedName>
        <fullName evidence="2">Unnamed protein product</fullName>
    </submittedName>
</protein>
<feature type="compositionally biased region" description="Basic residues" evidence="1">
    <location>
        <begin position="1"/>
        <end position="11"/>
    </location>
</feature>
<dbReference type="EMBL" id="BSXN01001647">
    <property type="protein sequence ID" value="GME73942.1"/>
    <property type="molecule type" value="Genomic_DNA"/>
</dbReference>
<feature type="region of interest" description="Disordered" evidence="1">
    <location>
        <begin position="181"/>
        <end position="277"/>
    </location>
</feature>
<accession>A0A9W6WIP1</accession>
<feature type="compositionally biased region" description="Low complexity" evidence="1">
    <location>
        <begin position="253"/>
        <end position="275"/>
    </location>
</feature>
<keyword evidence="3" id="KW-1185">Reference proteome</keyword>
<feature type="region of interest" description="Disordered" evidence="1">
    <location>
        <begin position="1"/>
        <end position="48"/>
    </location>
</feature>
<feature type="compositionally biased region" description="Low complexity" evidence="1">
    <location>
        <begin position="187"/>
        <end position="205"/>
    </location>
</feature>